<organism evidence="3 4">
    <name type="scientific">Paraburkholderia acidisoli</name>
    <dbReference type="NCBI Taxonomy" id="2571748"/>
    <lineage>
        <taxon>Bacteria</taxon>
        <taxon>Pseudomonadati</taxon>
        <taxon>Pseudomonadota</taxon>
        <taxon>Betaproteobacteria</taxon>
        <taxon>Burkholderiales</taxon>
        <taxon>Burkholderiaceae</taxon>
        <taxon>Paraburkholderia</taxon>
    </lineage>
</organism>
<accession>A0A7Z2GJQ3</accession>
<dbReference type="InterPro" id="IPR036249">
    <property type="entry name" value="Thioredoxin-like_sf"/>
</dbReference>
<reference evidence="3 4" key="1">
    <citation type="submission" date="2019-12" db="EMBL/GenBank/DDBJ databases">
        <title>Paraburkholderia acidiphila 7Q-K02 sp. nov and Paraburkholderia acidisoli DHF22 sp. nov., two strains isolated from forest soil.</title>
        <authorList>
            <person name="Gao Z."/>
            <person name="Qiu L."/>
        </authorList>
    </citation>
    <scope>NUCLEOTIDE SEQUENCE [LARGE SCALE GENOMIC DNA]</scope>
    <source>
        <strain evidence="3 4">DHF22</strain>
    </source>
</reference>
<dbReference type="PANTHER" id="PTHR13887:SF55">
    <property type="entry name" value="SLR0313 PROTEIN"/>
    <property type="match status" value="1"/>
</dbReference>
<dbReference type="SUPFAM" id="SSF52833">
    <property type="entry name" value="Thioredoxin-like"/>
    <property type="match status" value="1"/>
</dbReference>
<comment type="similarity">
    <text evidence="1">Belongs to the thioredoxin family. DsbA subfamily.</text>
</comment>
<evidence type="ECO:0000313" key="4">
    <source>
        <dbReference type="Proteomes" id="UP000433577"/>
    </source>
</evidence>
<dbReference type="RefSeq" id="WP_158952087.1">
    <property type="nucleotide sequence ID" value="NZ_CP046914.1"/>
</dbReference>
<dbReference type="InterPro" id="IPR013766">
    <property type="entry name" value="Thioredoxin_domain"/>
</dbReference>
<protein>
    <submittedName>
        <fullName evidence="3">Thioredoxin domain-containing protein</fullName>
    </submittedName>
</protein>
<dbReference type="Gene3D" id="3.40.30.10">
    <property type="entry name" value="Glutaredoxin"/>
    <property type="match status" value="1"/>
</dbReference>
<dbReference type="KEGG" id="pacs:FAZ98_14820"/>
<keyword evidence="4" id="KW-1185">Reference proteome</keyword>
<dbReference type="OrthoDB" id="9780340at2"/>
<gene>
    <name evidence="3" type="ORF">FAZ98_14820</name>
</gene>
<dbReference type="Pfam" id="PF13462">
    <property type="entry name" value="Thioredoxin_4"/>
    <property type="match status" value="1"/>
</dbReference>
<dbReference type="InterPro" id="IPR012336">
    <property type="entry name" value="Thioredoxin-like_fold"/>
</dbReference>
<proteinExistence type="inferred from homology"/>
<evidence type="ECO:0000259" key="2">
    <source>
        <dbReference type="PROSITE" id="PS51352"/>
    </source>
</evidence>
<dbReference type="AlphaFoldDB" id="A0A7Z2GJQ3"/>
<evidence type="ECO:0000313" key="3">
    <source>
        <dbReference type="EMBL" id="QGZ63093.1"/>
    </source>
</evidence>
<evidence type="ECO:0000256" key="1">
    <source>
        <dbReference type="ARBA" id="ARBA00005791"/>
    </source>
</evidence>
<dbReference type="Proteomes" id="UP000433577">
    <property type="component" value="Chromosome 2"/>
</dbReference>
<name>A0A7Z2GJQ3_9BURK</name>
<sequence length="177" mass="19207">MNTLSPPVGPHDHSEGPADAPLTLVEYGDFQCPYCGAMYEVVKSVQHALGKNLKFVFRQFPLTQLHEHALHAAEFAEAAAALGKFWQAHAMLFENQNSLGDRALADYATRLAIPTAALESAFAGEFDERIQRDFSGGLRSGVQGTPTLFINGRLYSGERDAKGLLDALLAVSEDSAR</sequence>
<feature type="domain" description="Thioredoxin" evidence="2">
    <location>
        <begin position="1"/>
        <end position="173"/>
    </location>
</feature>
<dbReference type="PANTHER" id="PTHR13887">
    <property type="entry name" value="GLUTATHIONE S-TRANSFERASE KAPPA"/>
    <property type="match status" value="1"/>
</dbReference>
<dbReference type="EMBL" id="CP046914">
    <property type="protein sequence ID" value="QGZ63093.1"/>
    <property type="molecule type" value="Genomic_DNA"/>
</dbReference>
<dbReference type="PROSITE" id="PS51352">
    <property type="entry name" value="THIOREDOXIN_2"/>
    <property type="match status" value="1"/>
</dbReference>